<accession>A0ABP1NAR6</accession>
<feature type="transmembrane region" description="Helical" evidence="1">
    <location>
        <begin position="168"/>
        <end position="192"/>
    </location>
</feature>
<evidence type="ECO:0000313" key="4">
    <source>
        <dbReference type="Proteomes" id="UP001642520"/>
    </source>
</evidence>
<protein>
    <recommendedName>
        <fullName evidence="5">Osiris 10</fullName>
    </recommendedName>
</protein>
<reference evidence="3 4" key="1">
    <citation type="submission" date="2024-08" db="EMBL/GenBank/DDBJ databases">
        <authorList>
            <person name="Will J Nash"/>
            <person name="Angela Man"/>
            <person name="Seanna McTaggart"/>
            <person name="Kendall Baker"/>
            <person name="Tom Barker"/>
            <person name="Leah Catchpole"/>
            <person name="Alex Durrant"/>
            <person name="Karim Gharbi"/>
            <person name="Naomi Irish"/>
            <person name="Gemy Kaithakottil"/>
            <person name="Debby Ku"/>
            <person name="Aaliyah Providence"/>
            <person name="Felix Shaw"/>
            <person name="David Swarbreck"/>
            <person name="Chris Watkins"/>
            <person name="Ann M. McCartney"/>
            <person name="Giulio Formenti"/>
            <person name="Alice Mouton"/>
            <person name="Noel Vella"/>
            <person name="Bjorn M von Reumont"/>
            <person name="Adriana Vella"/>
            <person name="Wilfried Haerty"/>
        </authorList>
    </citation>
    <scope>NUCLEOTIDE SEQUENCE [LARGE SCALE GENOMIC DNA]</scope>
</reference>
<keyword evidence="4" id="KW-1185">Reference proteome</keyword>
<comment type="caution">
    <text evidence="3">The sequence shown here is derived from an EMBL/GenBank/DDBJ whole genome shotgun (WGS) entry which is preliminary data.</text>
</comment>
<keyword evidence="1" id="KW-0812">Transmembrane</keyword>
<keyword evidence="1" id="KW-0472">Membrane</keyword>
<evidence type="ECO:0008006" key="5">
    <source>
        <dbReference type="Google" id="ProtNLM"/>
    </source>
</evidence>
<feature type="chain" id="PRO_5045315746" description="Osiris 10" evidence="2">
    <location>
        <begin position="20"/>
        <end position="300"/>
    </location>
</feature>
<dbReference type="InterPro" id="IPR012464">
    <property type="entry name" value="DUF1676"/>
</dbReference>
<organism evidence="3 4">
    <name type="scientific">Xylocopa violacea</name>
    <name type="common">Violet carpenter bee</name>
    <name type="synonym">Apis violacea</name>
    <dbReference type="NCBI Taxonomy" id="135666"/>
    <lineage>
        <taxon>Eukaryota</taxon>
        <taxon>Metazoa</taxon>
        <taxon>Ecdysozoa</taxon>
        <taxon>Arthropoda</taxon>
        <taxon>Hexapoda</taxon>
        <taxon>Insecta</taxon>
        <taxon>Pterygota</taxon>
        <taxon>Neoptera</taxon>
        <taxon>Endopterygota</taxon>
        <taxon>Hymenoptera</taxon>
        <taxon>Apocrita</taxon>
        <taxon>Aculeata</taxon>
        <taxon>Apoidea</taxon>
        <taxon>Anthophila</taxon>
        <taxon>Apidae</taxon>
        <taxon>Xylocopa</taxon>
        <taxon>Xylocopa</taxon>
    </lineage>
</organism>
<dbReference type="EMBL" id="CAXAJV020001288">
    <property type="protein sequence ID" value="CAL7938068.1"/>
    <property type="molecule type" value="Genomic_DNA"/>
</dbReference>
<keyword evidence="2" id="KW-0732">Signal</keyword>
<evidence type="ECO:0000313" key="3">
    <source>
        <dbReference type="EMBL" id="CAL7938068.1"/>
    </source>
</evidence>
<dbReference type="Pfam" id="PF07898">
    <property type="entry name" value="DUF1676"/>
    <property type="match status" value="1"/>
</dbReference>
<evidence type="ECO:0000256" key="2">
    <source>
        <dbReference type="SAM" id="SignalP"/>
    </source>
</evidence>
<name>A0ABP1NAR6_XYLVO</name>
<dbReference type="PANTHER" id="PTHR21879:SF27">
    <property type="entry name" value="OSIRIS 10A"/>
    <property type="match status" value="1"/>
</dbReference>
<evidence type="ECO:0000256" key="1">
    <source>
        <dbReference type="SAM" id="Phobius"/>
    </source>
</evidence>
<dbReference type="Proteomes" id="UP001642520">
    <property type="component" value="Unassembled WGS sequence"/>
</dbReference>
<proteinExistence type="predicted"/>
<keyword evidence="1" id="KW-1133">Transmembrane helix</keyword>
<gene>
    <name evidence="3" type="ORF">XYLVIOL_LOCUS3066</name>
</gene>
<dbReference type="PANTHER" id="PTHR21879">
    <property type="entry name" value="FI03362P-RELATED-RELATED"/>
    <property type="match status" value="1"/>
</dbReference>
<sequence length="300" mass="33870">MKRELRGMCLLVFVSTGITVIMEPTEEPILNNDDPTSFNEAFGACLARKEVGTLECVNRGALSALQSFNREDNLDFGEVQLERADGYGRELVDWDYDPKDFGNIVKAATKLIERRSFKWNLDKVYPGLQLQAGPMLNGNGVLEFVMNERSTAFADRQAGPGRQMMRHLLIPFLLGFKFNLASLIPLLFGFLLLLTKKALLLTKIALLISGLLGWNSMLSNAPTPYPGGGFHTYEQQQPIGGFPYYEHHNFHHRPYRVFQSGEFEPYSQHVIREVVDVYDNAPEAGKSKRSGKNFVWSKNS</sequence>
<feature type="signal peptide" evidence="2">
    <location>
        <begin position="1"/>
        <end position="19"/>
    </location>
</feature>